<keyword evidence="1" id="KW-1185">Reference proteome</keyword>
<dbReference type="WBParaSite" id="Hba_09173">
    <property type="protein sequence ID" value="Hba_09173"/>
    <property type="gene ID" value="Hba_09173"/>
</dbReference>
<dbReference type="Proteomes" id="UP000095283">
    <property type="component" value="Unplaced"/>
</dbReference>
<evidence type="ECO:0000313" key="1">
    <source>
        <dbReference type="Proteomes" id="UP000095283"/>
    </source>
</evidence>
<organism evidence="1 2">
    <name type="scientific">Heterorhabditis bacteriophora</name>
    <name type="common">Entomopathogenic nematode worm</name>
    <dbReference type="NCBI Taxonomy" id="37862"/>
    <lineage>
        <taxon>Eukaryota</taxon>
        <taxon>Metazoa</taxon>
        <taxon>Ecdysozoa</taxon>
        <taxon>Nematoda</taxon>
        <taxon>Chromadorea</taxon>
        <taxon>Rhabditida</taxon>
        <taxon>Rhabditina</taxon>
        <taxon>Rhabditomorpha</taxon>
        <taxon>Strongyloidea</taxon>
        <taxon>Heterorhabditidae</taxon>
        <taxon>Heterorhabditis</taxon>
    </lineage>
</organism>
<dbReference type="AlphaFoldDB" id="A0A1I7WVL0"/>
<protein>
    <submittedName>
        <fullName evidence="2">TRAF-type domain-containing protein</fullName>
    </submittedName>
</protein>
<name>A0A1I7WVL0_HETBA</name>
<sequence length="91" mass="10149">MNRNCFSTEYRCMCSPVALDALIKNRICKEVTCHCCGVSDEARKQSHCSHEAESRSAVQSAVFVFIPCGQIFSFIFCDGSLADRQTPSFID</sequence>
<accession>A0A1I7WVL0</accession>
<reference evidence="2" key="1">
    <citation type="submission" date="2016-11" db="UniProtKB">
        <authorList>
            <consortium name="WormBaseParasite"/>
        </authorList>
    </citation>
    <scope>IDENTIFICATION</scope>
</reference>
<evidence type="ECO:0000313" key="2">
    <source>
        <dbReference type="WBParaSite" id="Hba_09173"/>
    </source>
</evidence>
<proteinExistence type="predicted"/>